<evidence type="ECO:0000256" key="4">
    <source>
        <dbReference type="ARBA" id="ARBA00022833"/>
    </source>
</evidence>
<evidence type="ECO:0000259" key="7">
    <source>
        <dbReference type="PROSITE" id="PS50020"/>
    </source>
</evidence>
<dbReference type="AlphaFoldDB" id="A0AAV0VGD2"/>
<evidence type="ECO:0008006" key="11">
    <source>
        <dbReference type="Google" id="ProtNLM"/>
    </source>
</evidence>
<gene>
    <name evidence="9" type="ORF">MEUPH1_LOCUS562</name>
</gene>
<dbReference type="InterPro" id="IPR036020">
    <property type="entry name" value="WW_dom_sf"/>
</dbReference>
<reference evidence="9 10" key="1">
    <citation type="submission" date="2023-01" db="EMBL/GenBank/DDBJ databases">
        <authorList>
            <person name="Whitehead M."/>
        </authorList>
    </citation>
    <scope>NUCLEOTIDE SEQUENCE [LARGE SCALE GENOMIC DNA]</scope>
</reference>
<feature type="compositionally biased region" description="Basic residues" evidence="6">
    <location>
        <begin position="217"/>
        <end position="234"/>
    </location>
</feature>
<evidence type="ECO:0000256" key="2">
    <source>
        <dbReference type="ARBA" id="ARBA00022723"/>
    </source>
</evidence>
<protein>
    <recommendedName>
        <fullName evidence="11">WW domain-binding protein 4</fullName>
    </recommendedName>
</protein>
<dbReference type="GO" id="GO:0071011">
    <property type="term" value="C:precatalytic spliceosome"/>
    <property type="evidence" value="ECO:0007669"/>
    <property type="project" value="TreeGrafter"/>
</dbReference>
<keyword evidence="2" id="KW-0479">Metal-binding</keyword>
<evidence type="ECO:0000259" key="8">
    <source>
        <dbReference type="PROSITE" id="PS50171"/>
    </source>
</evidence>
<comment type="subcellular location">
    <subcellularLocation>
        <location evidence="1">Nucleus</location>
    </subcellularLocation>
</comment>
<dbReference type="GO" id="GO:0003723">
    <property type="term" value="F:RNA binding"/>
    <property type="evidence" value="ECO:0007669"/>
    <property type="project" value="TreeGrafter"/>
</dbReference>
<evidence type="ECO:0000256" key="5">
    <source>
        <dbReference type="ARBA" id="ARBA00023242"/>
    </source>
</evidence>
<feature type="compositionally biased region" description="Acidic residues" evidence="6">
    <location>
        <begin position="241"/>
        <end position="255"/>
    </location>
</feature>
<name>A0AAV0VGD2_9HEMI</name>
<dbReference type="SUPFAM" id="SSF51045">
    <property type="entry name" value="WW domain"/>
    <property type="match status" value="1"/>
</dbReference>
<keyword evidence="5" id="KW-0539">Nucleus</keyword>
<dbReference type="InterPro" id="IPR036236">
    <property type="entry name" value="Znf_C2H2_sf"/>
</dbReference>
<dbReference type="InterPro" id="IPR013085">
    <property type="entry name" value="U1-CZ_Znf_C2H2"/>
</dbReference>
<accession>A0AAV0VGD2</accession>
<keyword evidence="10" id="KW-1185">Reference proteome</keyword>
<dbReference type="PROSITE" id="PS50020">
    <property type="entry name" value="WW_DOMAIN_2"/>
    <property type="match status" value="1"/>
</dbReference>
<dbReference type="CDD" id="cd00201">
    <property type="entry name" value="WW"/>
    <property type="match status" value="1"/>
</dbReference>
<dbReference type="SMART" id="SM00451">
    <property type="entry name" value="ZnF_U1"/>
    <property type="match status" value="1"/>
</dbReference>
<evidence type="ECO:0000313" key="9">
    <source>
        <dbReference type="EMBL" id="CAI6343274.1"/>
    </source>
</evidence>
<evidence type="ECO:0000256" key="1">
    <source>
        <dbReference type="ARBA" id="ARBA00004123"/>
    </source>
</evidence>
<feature type="region of interest" description="Disordered" evidence="6">
    <location>
        <begin position="190"/>
        <end position="267"/>
    </location>
</feature>
<feature type="compositionally biased region" description="Basic and acidic residues" evidence="6">
    <location>
        <begin position="197"/>
        <end position="216"/>
    </location>
</feature>
<dbReference type="SUPFAM" id="SSF57667">
    <property type="entry name" value="beta-beta-alpha zinc fingers"/>
    <property type="match status" value="1"/>
</dbReference>
<dbReference type="InterPro" id="IPR001202">
    <property type="entry name" value="WW_dom"/>
</dbReference>
<dbReference type="GO" id="GO:0000398">
    <property type="term" value="P:mRNA splicing, via spliceosome"/>
    <property type="evidence" value="ECO:0007669"/>
    <property type="project" value="InterPro"/>
</dbReference>
<dbReference type="Gene3D" id="2.20.70.10">
    <property type="match status" value="1"/>
</dbReference>
<dbReference type="PROSITE" id="PS50171">
    <property type="entry name" value="ZF_MATRIN"/>
    <property type="match status" value="1"/>
</dbReference>
<dbReference type="InterPro" id="IPR040023">
    <property type="entry name" value="WBP4"/>
</dbReference>
<proteinExistence type="predicted"/>
<keyword evidence="4" id="KW-0862">Zinc</keyword>
<dbReference type="Proteomes" id="UP001160148">
    <property type="component" value="Unassembled WGS sequence"/>
</dbReference>
<feature type="domain" description="Matrin-type" evidence="8">
    <location>
        <begin position="27"/>
        <end position="58"/>
    </location>
</feature>
<sequence length="354" mass="40352">MYQILLRVNDECIFFCRTEFWKSTGKKFCDFCKCWIADNKPSIQFHENGKRHQISVSKRLVDIKKNSAIERKEEQKMEMDMKRMEQNAMKAYYNDITNNPDYSSQVLIKEKGLCIRPTPYIMTQQPTGPHVNISYSKNNMPVSIKPVAAPKPEFVWHQSRTDDGSDLMYYWNTETGESVWEPPAEGFLSVAEQEAEESGKGKDGKGKDSKTKEKTATKKKAPAAGSKAKRKKTTDKKPGDDVDDDDDDGDEDAAEDPPQPPVRGVFEPFMAETTRIGSWRTVEKIQPQPVIDLQLPVQEFVAIKVPSTKEKEHTFKEKIVGSVSALTKNESTDSISFKKSKFKKSNCRKRLDDD</sequence>
<dbReference type="InterPro" id="IPR000690">
    <property type="entry name" value="Matrin/U1-C_Znf_C2H2"/>
</dbReference>
<dbReference type="Pfam" id="PF06220">
    <property type="entry name" value="zf-U1"/>
    <property type="match status" value="1"/>
</dbReference>
<dbReference type="GO" id="GO:0008270">
    <property type="term" value="F:zinc ion binding"/>
    <property type="evidence" value="ECO:0007669"/>
    <property type="project" value="UniProtKB-KW"/>
</dbReference>
<feature type="domain" description="WW" evidence="7">
    <location>
        <begin position="156"/>
        <end position="185"/>
    </location>
</feature>
<dbReference type="PANTHER" id="PTHR13173">
    <property type="entry name" value="WW DOMAIN BINDING PROTEIN 4"/>
    <property type="match status" value="1"/>
</dbReference>
<keyword evidence="3" id="KW-0863">Zinc-finger</keyword>
<evidence type="ECO:0000256" key="6">
    <source>
        <dbReference type="SAM" id="MobiDB-lite"/>
    </source>
</evidence>
<organism evidence="9 10">
    <name type="scientific">Macrosiphum euphorbiae</name>
    <name type="common">potato aphid</name>
    <dbReference type="NCBI Taxonomy" id="13131"/>
    <lineage>
        <taxon>Eukaryota</taxon>
        <taxon>Metazoa</taxon>
        <taxon>Ecdysozoa</taxon>
        <taxon>Arthropoda</taxon>
        <taxon>Hexapoda</taxon>
        <taxon>Insecta</taxon>
        <taxon>Pterygota</taxon>
        <taxon>Neoptera</taxon>
        <taxon>Paraneoptera</taxon>
        <taxon>Hemiptera</taxon>
        <taxon>Sternorrhyncha</taxon>
        <taxon>Aphidomorpha</taxon>
        <taxon>Aphidoidea</taxon>
        <taxon>Aphididae</taxon>
        <taxon>Macrosiphini</taxon>
        <taxon>Macrosiphum</taxon>
    </lineage>
</organism>
<evidence type="ECO:0000313" key="10">
    <source>
        <dbReference type="Proteomes" id="UP001160148"/>
    </source>
</evidence>
<dbReference type="EMBL" id="CARXXK010000001">
    <property type="protein sequence ID" value="CAI6343274.1"/>
    <property type="molecule type" value="Genomic_DNA"/>
</dbReference>
<dbReference type="InterPro" id="IPR003604">
    <property type="entry name" value="Matrin/U1-like-C_Znf_C2H2"/>
</dbReference>
<dbReference type="PANTHER" id="PTHR13173:SF10">
    <property type="entry name" value="WW DOMAIN-BINDING PROTEIN 4"/>
    <property type="match status" value="1"/>
</dbReference>
<comment type="caution">
    <text evidence="9">The sequence shown here is derived from an EMBL/GenBank/DDBJ whole genome shotgun (WGS) entry which is preliminary data.</text>
</comment>
<evidence type="ECO:0000256" key="3">
    <source>
        <dbReference type="ARBA" id="ARBA00022771"/>
    </source>
</evidence>